<accession>A0A1H8MVX3</accession>
<dbReference type="AlphaFoldDB" id="A0A1H8MVX3"/>
<dbReference type="Proteomes" id="UP000199126">
    <property type="component" value="Unassembled WGS sequence"/>
</dbReference>
<keyword evidence="2" id="KW-1185">Reference proteome</keyword>
<dbReference type="EMBL" id="FODV01000001">
    <property type="protein sequence ID" value="SEO21492.1"/>
    <property type="molecule type" value="Genomic_DNA"/>
</dbReference>
<dbReference type="InterPro" id="IPR012349">
    <property type="entry name" value="Split_barrel_FMN-bd"/>
</dbReference>
<gene>
    <name evidence="1" type="ORF">SAMN04487948_101131</name>
</gene>
<evidence type="ECO:0000313" key="2">
    <source>
        <dbReference type="Proteomes" id="UP000199126"/>
    </source>
</evidence>
<organism evidence="1 2">
    <name type="scientific">Halogranum amylolyticum</name>
    <dbReference type="NCBI Taxonomy" id="660520"/>
    <lineage>
        <taxon>Archaea</taxon>
        <taxon>Methanobacteriati</taxon>
        <taxon>Methanobacteriota</taxon>
        <taxon>Stenosarchaea group</taxon>
        <taxon>Halobacteria</taxon>
        <taxon>Halobacteriales</taxon>
        <taxon>Haloferacaceae</taxon>
    </lineage>
</organism>
<name>A0A1H8MVX3_9EURY</name>
<dbReference type="SUPFAM" id="SSF50475">
    <property type="entry name" value="FMN-binding split barrel"/>
    <property type="match status" value="1"/>
</dbReference>
<dbReference type="InterPro" id="IPR024747">
    <property type="entry name" value="Pyridox_Oxase-rel"/>
</dbReference>
<proteinExistence type="predicted"/>
<dbReference type="RefSeq" id="WP_089820994.1">
    <property type="nucleotide sequence ID" value="NZ_FODV01000001.1"/>
</dbReference>
<dbReference type="Gene3D" id="2.30.110.10">
    <property type="entry name" value="Electron Transport, Fmn-binding Protein, Chain A"/>
    <property type="match status" value="1"/>
</dbReference>
<sequence length="159" mass="17966">MTVDEITEYDVDRMSDEEIRGFLSSHSVGVLGLPTDGAPSLRPMSFWFDGESGLYLLYFLGESSRKVELSEQADVARFLVYSAETTFTWRSVLLTGTLNEVPKSEWKTVQEDVESAWRPDALKQALTDDNIRIYQFRIDEQTGLRSTGIPPGFEEDPTA</sequence>
<evidence type="ECO:0000313" key="1">
    <source>
        <dbReference type="EMBL" id="SEO21492.1"/>
    </source>
</evidence>
<reference evidence="2" key="1">
    <citation type="submission" date="2016-10" db="EMBL/GenBank/DDBJ databases">
        <authorList>
            <person name="Varghese N."/>
            <person name="Submissions S."/>
        </authorList>
    </citation>
    <scope>NUCLEOTIDE SEQUENCE [LARGE SCALE GENOMIC DNA]</scope>
    <source>
        <strain evidence="2">CGMCC 1.10121</strain>
    </source>
</reference>
<protein>
    <recommendedName>
        <fullName evidence="3">Pyridoxamine 5'-phosphate oxidase</fullName>
    </recommendedName>
</protein>
<dbReference type="Pfam" id="PF12900">
    <property type="entry name" value="Pyridox_ox_2"/>
    <property type="match status" value="1"/>
</dbReference>
<dbReference type="OrthoDB" id="288110at2157"/>
<evidence type="ECO:0008006" key="3">
    <source>
        <dbReference type="Google" id="ProtNLM"/>
    </source>
</evidence>